<dbReference type="EMBL" id="ML120386">
    <property type="protein sequence ID" value="RPA99631.1"/>
    <property type="molecule type" value="Genomic_DNA"/>
</dbReference>
<reference evidence="2 3" key="1">
    <citation type="journal article" date="2018" name="Nat. Ecol. Evol.">
        <title>Pezizomycetes genomes reveal the molecular basis of ectomycorrhizal truffle lifestyle.</title>
        <authorList>
            <person name="Murat C."/>
            <person name="Payen T."/>
            <person name="Noel B."/>
            <person name="Kuo A."/>
            <person name="Morin E."/>
            <person name="Chen J."/>
            <person name="Kohler A."/>
            <person name="Krizsan K."/>
            <person name="Balestrini R."/>
            <person name="Da Silva C."/>
            <person name="Montanini B."/>
            <person name="Hainaut M."/>
            <person name="Levati E."/>
            <person name="Barry K.W."/>
            <person name="Belfiori B."/>
            <person name="Cichocki N."/>
            <person name="Clum A."/>
            <person name="Dockter R.B."/>
            <person name="Fauchery L."/>
            <person name="Guy J."/>
            <person name="Iotti M."/>
            <person name="Le Tacon F."/>
            <person name="Lindquist E.A."/>
            <person name="Lipzen A."/>
            <person name="Malagnac F."/>
            <person name="Mello A."/>
            <person name="Molinier V."/>
            <person name="Miyauchi S."/>
            <person name="Poulain J."/>
            <person name="Riccioni C."/>
            <person name="Rubini A."/>
            <person name="Sitrit Y."/>
            <person name="Splivallo R."/>
            <person name="Traeger S."/>
            <person name="Wang M."/>
            <person name="Zifcakova L."/>
            <person name="Wipf D."/>
            <person name="Zambonelli A."/>
            <person name="Paolocci F."/>
            <person name="Nowrousian M."/>
            <person name="Ottonello S."/>
            <person name="Baldrian P."/>
            <person name="Spatafora J.W."/>
            <person name="Henrissat B."/>
            <person name="Nagy L.G."/>
            <person name="Aury J.M."/>
            <person name="Wincker P."/>
            <person name="Grigoriev I.V."/>
            <person name="Bonfante P."/>
            <person name="Martin F.M."/>
        </authorList>
    </citation>
    <scope>NUCLEOTIDE SEQUENCE [LARGE SCALE GENOMIC DNA]</scope>
    <source>
        <strain evidence="2 3">120613-1</strain>
    </source>
</reference>
<dbReference type="AlphaFoldDB" id="A0A3N4JS08"/>
<accession>A0A3N4JS08</accession>
<evidence type="ECO:0000313" key="3">
    <source>
        <dbReference type="Proteomes" id="UP000276215"/>
    </source>
</evidence>
<protein>
    <submittedName>
        <fullName evidence="2">Uncharacterized protein</fullName>
    </submittedName>
</protein>
<name>A0A3N4JS08_9PEZI</name>
<evidence type="ECO:0000256" key="1">
    <source>
        <dbReference type="SAM" id="MobiDB-lite"/>
    </source>
</evidence>
<feature type="region of interest" description="Disordered" evidence="1">
    <location>
        <begin position="52"/>
        <end position="81"/>
    </location>
</feature>
<dbReference type="Proteomes" id="UP000276215">
    <property type="component" value="Unassembled WGS sequence"/>
</dbReference>
<sequence>MVESYTFPKNHYNKPSLTLSPIISKCLIMPTVETPSQPKKDLTPLTRNTISQHCEPSLSSTPTTQSNPIHSTLTHSHTQNPPTTFCSSKNFSTLPILLATSQELPACTDNQGAVW</sequence>
<evidence type="ECO:0000313" key="2">
    <source>
        <dbReference type="EMBL" id="RPA99631.1"/>
    </source>
</evidence>
<keyword evidence="3" id="KW-1185">Reference proteome</keyword>
<proteinExistence type="predicted"/>
<gene>
    <name evidence="2" type="ORF">L873DRAFT_897332</name>
</gene>
<organism evidence="2 3">
    <name type="scientific">Choiromyces venosus 120613-1</name>
    <dbReference type="NCBI Taxonomy" id="1336337"/>
    <lineage>
        <taxon>Eukaryota</taxon>
        <taxon>Fungi</taxon>
        <taxon>Dikarya</taxon>
        <taxon>Ascomycota</taxon>
        <taxon>Pezizomycotina</taxon>
        <taxon>Pezizomycetes</taxon>
        <taxon>Pezizales</taxon>
        <taxon>Tuberaceae</taxon>
        <taxon>Choiromyces</taxon>
    </lineage>
</organism>